<dbReference type="PIRSF" id="PIRSF016839">
    <property type="entry name" value="PhP"/>
    <property type="match status" value="1"/>
</dbReference>
<reference evidence="6" key="1">
    <citation type="journal article" date="2014" name="Int. J. Syst. Evol. Microbiol.">
        <title>Complete genome sequence of Corynebacterium casei LMG S-19264T (=DSM 44701T), isolated from a smear-ripened cheese.</title>
        <authorList>
            <consortium name="US DOE Joint Genome Institute (JGI-PGF)"/>
            <person name="Walter F."/>
            <person name="Albersmeier A."/>
            <person name="Kalinowski J."/>
            <person name="Ruckert C."/>
        </authorList>
    </citation>
    <scope>NUCLEOTIDE SEQUENCE</scope>
    <source>
        <strain evidence="6">CGMCC 1.12987</strain>
    </source>
</reference>
<dbReference type="PANTHER" id="PTHR10819">
    <property type="entry name" value="PHOSPHOTRIESTERASE-RELATED"/>
    <property type="match status" value="1"/>
</dbReference>
<dbReference type="EMBL" id="BMGR01000005">
    <property type="protein sequence ID" value="GGG01672.1"/>
    <property type="molecule type" value="Genomic_DNA"/>
</dbReference>
<sequence>MAIQTVLGPIEQEELGFCHSHEHLFLADGIPALLNPALRIDDLERTMQELRMYKQVGGRSIVDAQPLGCGRMEMQLVEAAARTDIHILASTGFHKLAFYPSDHWIYRYDEAALADIFVHELTVGMYTGTDREEPGSFIDEKAGLIKTAIDEERAGDRDKRWFRAAARAALETGAPLMCHTELCEQGVQLAAYYRNQGIPANQIIICHLDRKLDRLDIHKQLAEQGIYLEYDTIGRFKYHSDEEEAVLIKEMVDSGYEDLILLGLDSTRQRLRSYGGDIGLDHLSVRFLPLLRKFGISDSAIHKMMIDNPAQAFDNKRQRK</sequence>
<comment type="caution">
    <text evidence="6">The sequence shown here is derived from an EMBL/GenBank/DDBJ whole genome shotgun (WGS) entry which is preliminary data.</text>
</comment>
<evidence type="ECO:0000313" key="6">
    <source>
        <dbReference type="EMBL" id="GGG01672.1"/>
    </source>
</evidence>
<feature type="binding site" description="via carbamate group" evidence="4">
    <location>
        <position position="146"/>
    </location>
    <ligand>
        <name>Zn(2+)</name>
        <dbReference type="ChEBI" id="CHEBI:29105"/>
        <label>2</label>
    </ligand>
</feature>
<dbReference type="RefSeq" id="WP_188530776.1">
    <property type="nucleotide sequence ID" value="NZ_BMGR01000005.1"/>
</dbReference>
<evidence type="ECO:0000256" key="4">
    <source>
        <dbReference type="PIRSR" id="PIRSR601559-51"/>
    </source>
</evidence>
<dbReference type="Proteomes" id="UP000644756">
    <property type="component" value="Unassembled WGS sequence"/>
</dbReference>
<evidence type="ECO:0000313" key="7">
    <source>
        <dbReference type="Proteomes" id="UP000644756"/>
    </source>
</evidence>
<dbReference type="Pfam" id="PF02126">
    <property type="entry name" value="PTE"/>
    <property type="match status" value="1"/>
</dbReference>
<feature type="binding site" evidence="4">
    <location>
        <position position="179"/>
    </location>
    <ligand>
        <name>Zn(2+)</name>
        <dbReference type="ChEBI" id="CHEBI:29105"/>
        <label>2</label>
    </ligand>
</feature>
<comment type="similarity">
    <text evidence="5">Belongs to the metallo-dependent hydrolases superfamily. Phosphotriesterase family.</text>
</comment>
<feature type="binding site" evidence="4">
    <location>
        <position position="207"/>
    </location>
    <ligand>
        <name>Zn(2+)</name>
        <dbReference type="ChEBI" id="CHEBI:29105"/>
        <label>2</label>
    </ligand>
</feature>
<proteinExistence type="inferred from homology"/>
<protein>
    <recommendedName>
        <fullName evidence="8">Aryldialkylphosphatase</fullName>
    </recommendedName>
</protein>
<evidence type="ECO:0008006" key="8">
    <source>
        <dbReference type="Google" id="ProtNLM"/>
    </source>
</evidence>
<accession>A0A917CXK1</accession>
<evidence type="ECO:0000256" key="3">
    <source>
        <dbReference type="PIRSR" id="PIRSR601559-50"/>
    </source>
</evidence>
<evidence type="ECO:0000256" key="2">
    <source>
        <dbReference type="ARBA" id="ARBA00022801"/>
    </source>
</evidence>
<evidence type="ECO:0000256" key="5">
    <source>
        <dbReference type="PROSITE-ProRule" id="PRU00679"/>
    </source>
</evidence>
<keyword evidence="1 4" id="KW-0479">Metal-binding</keyword>
<feature type="binding site" evidence="4">
    <location>
        <position position="21"/>
    </location>
    <ligand>
        <name>Zn(2+)</name>
        <dbReference type="ChEBI" id="CHEBI:29105"/>
        <label>1</label>
    </ligand>
</feature>
<name>A0A917CXK1_9BACL</name>
<feature type="binding site" evidence="4">
    <location>
        <position position="265"/>
    </location>
    <ligand>
        <name>Zn(2+)</name>
        <dbReference type="ChEBI" id="CHEBI:29105"/>
        <label>1</label>
    </ligand>
</feature>
<dbReference type="AlphaFoldDB" id="A0A917CXK1"/>
<dbReference type="SUPFAM" id="SSF51556">
    <property type="entry name" value="Metallo-dependent hydrolases"/>
    <property type="match status" value="1"/>
</dbReference>
<organism evidence="6 7">
    <name type="scientific">Paenibacillus abyssi</name>
    <dbReference type="NCBI Taxonomy" id="1340531"/>
    <lineage>
        <taxon>Bacteria</taxon>
        <taxon>Bacillati</taxon>
        <taxon>Bacillota</taxon>
        <taxon>Bacilli</taxon>
        <taxon>Bacillales</taxon>
        <taxon>Paenibacillaceae</taxon>
        <taxon>Paenibacillus</taxon>
    </lineage>
</organism>
<feature type="binding site" description="via carbamate group" evidence="4">
    <location>
        <position position="146"/>
    </location>
    <ligand>
        <name>Zn(2+)</name>
        <dbReference type="ChEBI" id="CHEBI:29105"/>
        <label>1</label>
    </ligand>
</feature>
<evidence type="ECO:0000256" key="1">
    <source>
        <dbReference type="ARBA" id="ARBA00022723"/>
    </source>
</evidence>
<dbReference type="GO" id="GO:0008270">
    <property type="term" value="F:zinc ion binding"/>
    <property type="evidence" value="ECO:0007669"/>
    <property type="project" value="InterPro"/>
</dbReference>
<keyword evidence="7" id="KW-1185">Reference proteome</keyword>
<keyword evidence="2" id="KW-0378">Hydrolase</keyword>
<gene>
    <name evidence="6" type="ORF">GCM10010916_18530</name>
</gene>
<dbReference type="InterPro" id="IPR001559">
    <property type="entry name" value="Phosphotriesterase"/>
</dbReference>
<dbReference type="GO" id="GO:0016787">
    <property type="term" value="F:hydrolase activity"/>
    <property type="evidence" value="ECO:0007669"/>
    <property type="project" value="UniProtKB-KW"/>
</dbReference>
<dbReference type="Gene3D" id="3.20.20.140">
    <property type="entry name" value="Metal-dependent hydrolases"/>
    <property type="match status" value="1"/>
</dbReference>
<dbReference type="InterPro" id="IPR032466">
    <property type="entry name" value="Metal_Hydrolase"/>
</dbReference>
<comment type="cofactor">
    <cofactor evidence="4">
        <name>a divalent metal cation</name>
        <dbReference type="ChEBI" id="CHEBI:60240"/>
    </cofactor>
    <text evidence="4">Binds 2 divalent metal cations per subunit.</text>
</comment>
<dbReference type="PROSITE" id="PS51347">
    <property type="entry name" value="PHOSPHOTRIESTERASE_2"/>
    <property type="match status" value="1"/>
</dbReference>
<dbReference type="PANTHER" id="PTHR10819:SF3">
    <property type="entry name" value="PHOSPHOTRIESTERASE-RELATED PROTEIN"/>
    <property type="match status" value="1"/>
</dbReference>
<feature type="modified residue" description="N6-carboxylysine" evidence="3 5">
    <location>
        <position position="146"/>
    </location>
</feature>
<feature type="binding site" evidence="4">
    <location>
        <position position="23"/>
    </location>
    <ligand>
        <name>Zn(2+)</name>
        <dbReference type="ChEBI" id="CHEBI:29105"/>
        <label>1</label>
    </ligand>
</feature>
<reference evidence="6" key="2">
    <citation type="submission" date="2020-09" db="EMBL/GenBank/DDBJ databases">
        <authorList>
            <person name="Sun Q."/>
            <person name="Zhou Y."/>
        </authorList>
    </citation>
    <scope>NUCLEOTIDE SEQUENCE</scope>
    <source>
        <strain evidence="6">CGMCC 1.12987</strain>
    </source>
</reference>